<evidence type="ECO:0000313" key="1">
    <source>
        <dbReference type="EMBL" id="KAI3701702.1"/>
    </source>
</evidence>
<comment type="caution">
    <text evidence="1">The sequence shown here is derived from an EMBL/GenBank/DDBJ whole genome shotgun (WGS) entry which is preliminary data.</text>
</comment>
<dbReference type="EMBL" id="CM042055">
    <property type="protein sequence ID" value="KAI3701702.1"/>
    <property type="molecule type" value="Genomic_DNA"/>
</dbReference>
<reference evidence="1 2" key="2">
    <citation type="journal article" date="2022" name="Mol. Ecol. Resour.">
        <title>The genomes of chicory, endive, great burdock and yacon provide insights into Asteraceae paleo-polyploidization history and plant inulin production.</title>
        <authorList>
            <person name="Fan W."/>
            <person name="Wang S."/>
            <person name="Wang H."/>
            <person name="Wang A."/>
            <person name="Jiang F."/>
            <person name="Liu H."/>
            <person name="Zhao H."/>
            <person name="Xu D."/>
            <person name="Zhang Y."/>
        </authorList>
    </citation>
    <scope>NUCLEOTIDE SEQUENCE [LARGE SCALE GENOMIC DNA]</scope>
    <source>
        <strain evidence="2">cv. Niubang</strain>
    </source>
</reference>
<protein>
    <submittedName>
        <fullName evidence="1">Uncharacterized protein</fullName>
    </submittedName>
</protein>
<reference evidence="2" key="1">
    <citation type="journal article" date="2022" name="Mol. Ecol. Resour.">
        <title>The genomes of chicory, endive, great burdock and yacon provide insights into Asteraceae palaeo-polyploidization history and plant inulin production.</title>
        <authorList>
            <person name="Fan W."/>
            <person name="Wang S."/>
            <person name="Wang H."/>
            <person name="Wang A."/>
            <person name="Jiang F."/>
            <person name="Liu H."/>
            <person name="Zhao H."/>
            <person name="Xu D."/>
            <person name="Zhang Y."/>
        </authorList>
    </citation>
    <scope>NUCLEOTIDE SEQUENCE [LARGE SCALE GENOMIC DNA]</scope>
    <source>
        <strain evidence="2">cv. Niubang</strain>
    </source>
</reference>
<sequence>MASISILNLLFLNLLFFATVVISIDPEDCVYTMYVRTGSMLGAGTDSKISLTVADDSGQALKINDLKAWGGLMGGFYNYFERDNLDIFSGKAPCLVGNVCKMNITSDNSGIILTSDWYCRYVEVTTTGAQTPCAQQTFTIEQWLSTTRDPKKLYATKDYCGLSSTGIQRLIVVDPENESDSAFS</sequence>
<accession>A0ACB8ZV31</accession>
<evidence type="ECO:0000313" key="2">
    <source>
        <dbReference type="Proteomes" id="UP001055879"/>
    </source>
</evidence>
<gene>
    <name evidence="1" type="ORF">L6452_26970</name>
</gene>
<name>A0ACB8ZV31_ARCLA</name>
<organism evidence="1 2">
    <name type="scientific">Arctium lappa</name>
    <name type="common">Greater burdock</name>
    <name type="synonym">Lappa major</name>
    <dbReference type="NCBI Taxonomy" id="4217"/>
    <lineage>
        <taxon>Eukaryota</taxon>
        <taxon>Viridiplantae</taxon>
        <taxon>Streptophyta</taxon>
        <taxon>Embryophyta</taxon>
        <taxon>Tracheophyta</taxon>
        <taxon>Spermatophyta</taxon>
        <taxon>Magnoliopsida</taxon>
        <taxon>eudicotyledons</taxon>
        <taxon>Gunneridae</taxon>
        <taxon>Pentapetalae</taxon>
        <taxon>asterids</taxon>
        <taxon>campanulids</taxon>
        <taxon>Asterales</taxon>
        <taxon>Asteraceae</taxon>
        <taxon>Carduoideae</taxon>
        <taxon>Cardueae</taxon>
        <taxon>Arctiinae</taxon>
        <taxon>Arctium</taxon>
    </lineage>
</organism>
<dbReference type="Proteomes" id="UP001055879">
    <property type="component" value="Linkage Group LG09"/>
</dbReference>
<keyword evidence="2" id="KW-1185">Reference proteome</keyword>
<proteinExistence type="predicted"/>